<organism evidence="1 2">
    <name type="scientific">Bicyclus anynana</name>
    <name type="common">Squinting bush brown butterfly</name>
    <dbReference type="NCBI Taxonomy" id="110368"/>
    <lineage>
        <taxon>Eukaryota</taxon>
        <taxon>Metazoa</taxon>
        <taxon>Ecdysozoa</taxon>
        <taxon>Arthropoda</taxon>
        <taxon>Hexapoda</taxon>
        <taxon>Insecta</taxon>
        <taxon>Pterygota</taxon>
        <taxon>Neoptera</taxon>
        <taxon>Endopterygota</taxon>
        <taxon>Lepidoptera</taxon>
        <taxon>Glossata</taxon>
        <taxon>Ditrysia</taxon>
        <taxon>Papilionoidea</taxon>
        <taxon>Nymphalidae</taxon>
        <taxon>Satyrinae</taxon>
        <taxon>Satyrini</taxon>
        <taxon>Mycalesina</taxon>
        <taxon>Bicyclus</taxon>
    </lineage>
</organism>
<name>A0ABM3M5C0_BICAN</name>
<dbReference type="RefSeq" id="XP_052746671.1">
    <property type="nucleotide sequence ID" value="XM_052890711.1"/>
</dbReference>
<reference evidence="2" key="1">
    <citation type="submission" date="2025-08" db="UniProtKB">
        <authorList>
            <consortium name="RefSeq"/>
        </authorList>
    </citation>
    <scope>IDENTIFICATION</scope>
</reference>
<dbReference type="GeneID" id="112056751"/>
<evidence type="ECO:0000313" key="1">
    <source>
        <dbReference type="Proteomes" id="UP001652582"/>
    </source>
</evidence>
<gene>
    <name evidence="2" type="primary">LOC112056751</name>
</gene>
<protein>
    <submittedName>
        <fullName evidence="2">Uncharacterized protein LOC112056751 isoform X3</fullName>
    </submittedName>
</protein>
<evidence type="ECO:0000313" key="2">
    <source>
        <dbReference type="RefSeq" id="XP_052746671.1"/>
    </source>
</evidence>
<accession>A0ABM3M5C0</accession>
<dbReference type="Proteomes" id="UP001652582">
    <property type="component" value="Chromosome Z"/>
</dbReference>
<keyword evidence="1" id="KW-1185">Reference proteome</keyword>
<proteinExistence type="predicted"/>
<sequence>MARQHPCMCAALATRPGHLTCSSMIRGINVSESVTWVEHSKKISRNSIIYIYGGGLSRLGDQTAGGQGDGWRNWRTILAESSSCILAASELPQNPSRP</sequence>